<protein>
    <submittedName>
        <fullName evidence="1">Uncharacterized protein</fullName>
    </submittedName>
</protein>
<organism evidence="1 2">
    <name type="scientific">Hymenobacter busanensis</name>
    <dbReference type="NCBI Taxonomy" id="2607656"/>
    <lineage>
        <taxon>Bacteria</taxon>
        <taxon>Pseudomonadati</taxon>
        <taxon>Bacteroidota</taxon>
        <taxon>Cytophagia</taxon>
        <taxon>Cytophagales</taxon>
        <taxon>Hymenobacteraceae</taxon>
        <taxon>Hymenobacter</taxon>
    </lineage>
</organism>
<dbReference type="EMBL" id="VTWU01000003">
    <property type="protein sequence ID" value="KAA9333061.1"/>
    <property type="molecule type" value="Genomic_DNA"/>
</dbReference>
<reference evidence="1 2" key="1">
    <citation type="submission" date="2019-09" db="EMBL/GenBank/DDBJ databases">
        <title>Genome sequence of Hymenobacter sp. M3.</title>
        <authorList>
            <person name="Srinivasan S."/>
        </authorList>
    </citation>
    <scope>NUCLEOTIDE SEQUENCE [LARGE SCALE GENOMIC DNA]</scope>
    <source>
        <strain evidence="1 2">M3</strain>
    </source>
</reference>
<dbReference type="SUPFAM" id="SSF51126">
    <property type="entry name" value="Pectin lyase-like"/>
    <property type="match status" value="1"/>
</dbReference>
<comment type="caution">
    <text evidence="1">The sequence shown here is derived from an EMBL/GenBank/DDBJ whole genome shotgun (WGS) entry which is preliminary data.</text>
</comment>
<gene>
    <name evidence="1" type="ORF">F0P96_08740</name>
</gene>
<evidence type="ECO:0000313" key="1">
    <source>
        <dbReference type="EMBL" id="KAA9333061.1"/>
    </source>
</evidence>
<dbReference type="Proteomes" id="UP000326380">
    <property type="component" value="Unassembled WGS sequence"/>
</dbReference>
<proteinExistence type="predicted"/>
<name>A0A7L4ZXN0_9BACT</name>
<keyword evidence="2" id="KW-1185">Reference proteome</keyword>
<sequence length="849" mass="89107">MKHDLPSSNEPNYLISRQRASLSMWLLLLLAFVLLLVQRAQAQTVVRVGNGGDFPTLTQALATVPATPATPYELRLVSGSTFTEDVLINVAGSASAPLTIKPETGAVGIVLEGTVTFGASARYVTLSGHNGSTARQFTVRQSSASQPALLFAGDAQNNVARDLQILGNNALSSGGVVEFGATTSVGNDDNTLTSNLIGNASASQLPANLVYAANASATALNDRVAIINNELMNYAQTGIKVGSGNGDAWIIRDNSFYYNLATPATTAQTAINFAPGAGSDNNTLSGNYIGGTSAQAGGASSAMWQNAGAQTFNGIVVSCGSATGAQANVVENNTVRNISLSQPSTQSFQALLMAGGRSELTGNAVNAVSNNGTAGVNALVSQAQVVLNAFTVAAGQVMSIQNGETIVTGNLVIQGTLNHTGGDIVVNGDFTNTGAFAQTLGNLEVKGNMNNYGVFSCTTGGVLLTGAGNQTVSGGLYYNLEVRGGGVKTLTDDVTLANNLVMSTGILQTGPANKIKLNSDALLTETNTSYVLGNIEARRNPQAGATEIFGNLGLALTPQPGSTLPGLTIVTRVTGTAANGSGHQGIKRYFDISAPAYSGTGMNVQMRIDYLAHELGTLQPADLTFYKSSDNGGTWQPKGRTSGGTTYAILNGVDGFSRWTLGRQQQPLPVNLTAYQVRRQQNDAVLTWTTASEINNRGYGVEVSTDGLQYRELAFVPGVDGGSTSSRNYRYLDREESKQGTRYYRLRQVDLNGKVTYYGPRAVAFDGKSGLLAYPTVFERDIALELNMVSAGVATLTLNDMSGRPVWVREQELPAGRTKLNVQPECARGGYILVATLNGQNFQQRLLRK</sequence>
<dbReference type="RefSeq" id="WP_151078482.1">
    <property type="nucleotide sequence ID" value="NZ_CP047647.1"/>
</dbReference>
<dbReference type="InterPro" id="IPR011050">
    <property type="entry name" value="Pectin_lyase_fold/virulence"/>
</dbReference>
<dbReference type="AlphaFoldDB" id="A0A7L4ZXN0"/>
<evidence type="ECO:0000313" key="2">
    <source>
        <dbReference type="Proteomes" id="UP000326380"/>
    </source>
</evidence>
<accession>A0A7L4ZXN0</accession>